<dbReference type="KEGG" id="sap:Sulac_0316"/>
<comment type="similarity">
    <text evidence="1 4 5">Belongs to the bacterial ribosomal protein bL17 family.</text>
</comment>
<dbReference type="InterPro" id="IPR047859">
    <property type="entry name" value="Ribosomal_bL17_CS"/>
</dbReference>
<evidence type="ECO:0000313" key="7">
    <source>
        <dbReference type="Proteomes" id="UP000005439"/>
    </source>
</evidence>
<dbReference type="GO" id="GO:0022625">
    <property type="term" value="C:cytosolic large ribosomal subunit"/>
    <property type="evidence" value="ECO:0007669"/>
    <property type="project" value="TreeGrafter"/>
</dbReference>
<gene>
    <name evidence="4" type="primary">rplQ</name>
    <name evidence="6" type="ordered locus">Sulac_0316</name>
</gene>
<dbReference type="HAMAP" id="MF_01368">
    <property type="entry name" value="Ribosomal_bL17"/>
    <property type="match status" value="1"/>
</dbReference>
<dbReference type="STRING" id="679936.Sulac_0316"/>
<dbReference type="FunFam" id="3.90.1030.10:FF:000001">
    <property type="entry name" value="50S ribosomal protein L17"/>
    <property type="match status" value="1"/>
</dbReference>
<dbReference type="Pfam" id="PF01196">
    <property type="entry name" value="Ribosomal_L17"/>
    <property type="match status" value="1"/>
</dbReference>
<dbReference type="InterPro" id="IPR000456">
    <property type="entry name" value="Ribosomal_bL17"/>
</dbReference>
<dbReference type="PROSITE" id="PS01167">
    <property type="entry name" value="RIBOSOMAL_L17"/>
    <property type="match status" value="1"/>
</dbReference>
<dbReference type="AlphaFoldDB" id="G8TXI6"/>
<evidence type="ECO:0000256" key="4">
    <source>
        <dbReference type="HAMAP-Rule" id="MF_01368"/>
    </source>
</evidence>
<dbReference type="InterPro" id="IPR036373">
    <property type="entry name" value="Ribosomal_bL17_sf"/>
</dbReference>
<dbReference type="PANTHER" id="PTHR14413:SF16">
    <property type="entry name" value="LARGE RIBOSOMAL SUBUNIT PROTEIN BL17M"/>
    <property type="match status" value="1"/>
</dbReference>
<reference evidence="6 7" key="2">
    <citation type="journal article" date="2012" name="Stand. Genomic Sci.">
        <title>Complete genome sequence of the moderately thermophilic mineral-sulfide-oxidizing firmicute Sulfobacillus acidophilus type strain (NAL(T)).</title>
        <authorList>
            <person name="Anderson I."/>
            <person name="Chertkov O."/>
            <person name="Chen A."/>
            <person name="Saunders E."/>
            <person name="Lapidus A."/>
            <person name="Nolan M."/>
            <person name="Lucas S."/>
            <person name="Hammon N."/>
            <person name="Deshpande S."/>
            <person name="Cheng J.F."/>
            <person name="Han C."/>
            <person name="Tapia R."/>
            <person name="Goodwin L.A."/>
            <person name="Pitluck S."/>
            <person name="Liolios K."/>
            <person name="Pagani I."/>
            <person name="Ivanova N."/>
            <person name="Mikhailova N."/>
            <person name="Pati A."/>
            <person name="Palaniappan K."/>
            <person name="Land M."/>
            <person name="Pan C."/>
            <person name="Rohde M."/>
            <person name="Pukall R."/>
            <person name="Goker M."/>
            <person name="Detter J.C."/>
            <person name="Woyke T."/>
            <person name="Bristow J."/>
            <person name="Eisen J.A."/>
            <person name="Markowitz V."/>
            <person name="Hugenholtz P."/>
            <person name="Kyrpides N.C."/>
            <person name="Klenk H.P."/>
            <person name="Mavromatis K."/>
        </authorList>
    </citation>
    <scope>NUCLEOTIDE SEQUENCE [LARGE SCALE GENOMIC DNA]</scope>
    <source>
        <strain evidence="7">ATCC 700253 / DSM 10332 / NAL</strain>
    </source>
</reference>
<dbReference type="GO" id="GO:0003735">
    <property type="term" value="F:structural constituent of ribosome"/>
    <property type="evidence" value="ECO:0007669"/>
    <property type="project" value="InterPro"/>
</dbReference>
<dbReference type="NCBIfam" id="TIGR00059">
    <property type="entry name" value="L17"/>
    <property type="match status" value="1"/>
</dbReference>
<evidence type="ECO:0000256" key="3">
    <source>
        <dbReference type="ARBA" id="ARBA00023274"/>
    </source>
</evidence>
<dbReference type="Gene3D" id="3.90.1030.10">
    <property type="entry name" value="Ribosomal protein L17"/>
    <property type="match status" value="1"/>
</dbReference>
<evidence type="ECO:0000256" key="1">
    <source>
        <dbReference type="ARBA" id="ARBA00008777"/>
    </source>
</evidence>
<evidence type="ECO:0000313" key="6">
    <source>
        <dbReference type="EMBL" id="AEW03885.1"/>
    </source>
</evidence>
<protein>
    <recommendedName>
        <fullName evidence="4">Large ribosomal subunit protein bL17</fullName>
    </recommendedName>
</protein>
<reference evidence="7" key="1">
    <citation type="submission" date="2011-12" db="EMBL/GenBank/DDBJ databases">
        <title>The complete genome of chromosome of Sulfobacillus acidophilus DSM 10332.</title>
        <authorList>
            <person name="Lucas S."/>
            <person name="Han J."/>
            <person name="Lapidus A."/>
            <person name="Bruce D."/>
            <person name="Goodwin L."/>
            <person name="Pitluck S."/>
            <person name="Peters L."/>
            <person name="Kyrpides N."/>
            <person name="Mavromatis K."/>
            <person name="Ivanova N."/>
            <person name="Mikhailova N."/>
            <person name="Chertkov O."/>
            <person name="Saunders E."/>
            <person name="Detter J.C."/>
            <person name="Tapia R."/>
            <person name="Han C."/>
            <person name="Land M."/>
            <person name="Hauser L."/>
            <person name="Markowitz V."/>
            <person name="Cheng J.-F."/>
            <person name="Hugenholtz P."/>
            <person name="Woyke T."/>
            <person name="Wu D."/>
            <person name="Pukall R."/>
            <person name="Gehrich-Schroeter G."/>
            <person name="Schneider S."/>
            <person name="Klenk H.-P."/>
            <person name="Eisen J.A."/>
        </authorList>
    </citation>
    <scope>NUCLEOTIDE SEQUENCE [LARGE SCALE GENOMIC DNA]</scope>
    <source>
        <strain evidence="7">ATCC 700253 / DSM 10332 / NAL</strain>
    </source>
</reference>
<dbReference type="GO" id="GO:0006412">
    <property type="term" value="P:translation"/>
    <property type="evidence" value="ECO:0007669"/>
    <property type="project" value="UniProtKB-UniRule"/>
</dbReference>
<dbReference type="PATRIC" id="fig|679936.5.peg.320"/>
<proteinExistence type="inferred from homology"/>
<evidence type="ECO:0000256" key="2">
    <source>
        <dbReference type="ARBA" id="ARBA00022980"/>
    </source>
</evidence>
<keyword evidence="2 4" id="KW-0689">Ribosomal protein</keyword>
<keyword evidence="7" id="KW-1185">Reference proteome</keyword>
<dbReference type="EMBL" id="CP003179">
    <property type="protein sequence ID" value="AEW03885.1"/>
    <property type="molecule type" value="Genomic_DNA"/>
</dbReference>
<organism evidence="6 7">
    <name type="scientific">Sulfobacillus acidophilus (strain ATCC 700253 / DSM 10332 / NAL)</name>
    <dbReference type="NCBI Taxonomy" id="679936"/>
    <lineage>
        <taxon>Bacteria</taxon>
        <taxon>Bacillati</taxon>
        <taxon>Bacillota</taxon>
        <taxon>Clostridia</taxon>
        <taxon>Eubacteriales</taxon>
        <taxon>Clostridiales Family XVII. Incertae Sedis</taxon>
        <taxon>Sulfobacillus</taxon>
    </lineage>
</organism>
<dbReference type="HOGENOM" id="CLU_074407_2_2_9"/>
<comment type="subunit">
    <text evidence="4">Part of the 50S ribosomal subunit. Contacts protein L32.</text>
</comment>
<dbReference type="PANTHER" id="PTHR14413">
    <property type="entry name" value="RIBOSOMAL PROTEIN L17"/>
    <property type="match status" value="1"/>
</dbReference>
<dbReference type="Proteomes" id="UP000005439">
    <property type="component" value="Chromosome"/>
</dbReference>
<sequence length="114" mass="12971">MPGHHRTLGRNGGHRRAMMRNLVTSLLREERIETTVTRAREVNRVAEHMITLGKRGDLAARRLALAYILDEDVVTKLFTTIAPKYQDRNGGYTRIMRTGFRRGDAAPMAIIELV</sequence>
<dbReference type="SUPFAM" id="SSF64263">
    <property type="entry name" value="Prokaryotic ribosomal protein L17"/>
    <property type="match status" value="1"/>
</dbReference>
<keyword evidence="3 4" id="KW-0687">Ribonucleoprotein</keyword>
<name>G8TXI6_SULAD</name>
<evidence type="ECO:0000256" key="5">
    <source>
        <dbReference type="RuleBase" id="RU000660"/>
    </source>
</evidence>
<accession>G8TXI6</accession>